<feature type="transmembrane region" description="Helical" evidence="7">
    <location>
        <begin position="60"/>
        <end position="81"/>
    </location>
</feature>
<dbReference type="NCBIfam" id="TIGR00645">
    <property type="entry name" value="HI0507"/>
    <property type="match status" value="1"/>
</dbReference>
<dbReference type="EMBL" id="JQGC01000004">
    <property type="protein sequence ID" value="KFL31853.1"/>
    <property type="molecule type" value="Genomic_DNA"/>
</dbReference>
<evidence type="ECO:0000256" key="3">
    <source>
        <dbReference type="ARBA" id="ARBA00022475"/>
    </source>
</evidence>
<evidence type="ECO:0000256" key="5">
    <source>
        <dbReference type="ARBA" id="ARBA00022989"/>
    </source>
</evidence>
<reference evidence="8 9" key="1">
    <citation type="submission" date="2014-08" db="EMBL/GenBank/DDBJ databases">
        <authorList>
            <person name="Hassan Y.I."/>
            <person name="Lepp D."/>
            <person name="Zhou T."/>
        </authorList>
    </citation>
    <scope>NUCLEOTIDE SEQUENCE [LARGE SCALE GENOMIC DNA]</scope>
    <source>
        <strain evidence="8 9">IFO13584</strain>
    </source>
</reference>
<dbReference type="RefSeq" id="WP_035080315.1">
    <property type="nucleotide sequence ID" value="NZ_JQGC01000004.1"/>
</dbReference>
<comment type="subcellular location">
    <subcellularLocation>
        <location evidence="1 7">Cell membrane</location>
        <topology evidence="1 7">Multi-pass membrane protein</topology>
    </subcellularLocation>
</comment>
<dbReference type="Pfam" id="PF03350">
    <property type="entry name" value="UPF0114"/>
    <property type="match status" value="1"/>
</dbReference>
<evidence type="ECO:0000256" key="1">
    <source>
        <dbReference type="ARBA" id="ARBA00004651"/>
    </source>
</evidence>
<dbReference type="AlphaFoldDB" id="A0A087M4Q0"/>
<name>A0A087M4Q0_9HYPH</name>
<gene>
    <name evidence="8" type="ORF">JP75_05435</name>
</gene>
<dbReference type="PANTHER" id="PTHR38596">
    <property type="entry name" value="UPF0114 PROTEIN YQHA"/>
    <property type="match status" value="1"/>
</dbReference>
<keyword evidence="3 7" id="KW-1003">Cell membrane</keyword>
<dbReference type="InterPro" id="IPR020761">
    <property type="entry name" value="UPF0114_bac"/>
</dbReference>
<evidence type="ECO:0000256" key="7">
    <source>
        <dbReference type="HAMAP-Rule" id="MF_00143"/>
    </source>
</evidence>
<feature type="transmembrane region" description="Helical" evidence="7">
    <location>
        <begin position="20"/>
        <end position="39"/>
    </location>
</feature>
<dbReference type="GO" id="GO:0005886">
    <property type="term" value="C:plasma membrane"/>
    <property type="evidence" value="ECO:0007669"/>
    <property type="project" value="UniProtKB-SubCell"/>
</dbReference>
<organism evidence="8 9">
    <name type="scientific">Devosia riboflavina</name>
    <dbReference type="NCBI Taxonomy" id="46914"/>
    <lineage>
        <taxon>Bacteria</taxon>
        <taxon>Pseudomonadati</taxon>
        <taxon>Pseudomonadota</taxon>
        <taxon>Alphaproteobacteria</taxon>
        <taxon>Hyphomicrobiales</taxon>
        <taxon>Devosiaceae</taxon>
        <taxon>Devosia</taxon>
    </lineage>
</organism>
<proteinExistence type="inferred from homology"/>
<dbReference type="PANTHER" id="PTHR38596:SF1">
    <property type="entry name" value="UPF0114 PROTEIN YQHA"/>
    <property type="match status" value="1"/>
</dbReference>
<protein>
    <recommendedName>
        <fullName evidence="7">UPF0114 protein JP75_05435</fullName>
    </recommendedName>
</protein>
<keyword evidence="4 7" id="KW-0812">Transmembrane</keyword>
<evidence type="ECO:0000313" key="9">
    <source>
        <dbReference type="Proteomes" id="UP000028981"/>
    </source>
</evidence>
<keyword evidence="6 7" id="KW-0472">Membrane</keyword>
<dbReference type="HAMAP" id="MF_00143">
    <property type="entry name" value="UPF0114"/>
    <property type="match status" value="1"/>
</dbReference>
<keyword evidence="5 7" id="KW-1133">Transmembrane helix</keyword>
<feature type="transmembrane region" description="Helical" evidence="7">
    <location>
        <begin position="136"/>
        <end position="156"/>
    </location>
</feature>
<keyword evidence="9" id="KW-1185">Reference proteome</keyword>
<evidence type="ECO:0000256" key="2">
    <source>
        <dbReference type="ARBA" id="ARBA00005774"/>
    </source>
</evidence>
<comment type="caution">
    <text evidence="8">The sequence shown here is derived from an EMBL/GenBank/DDBJ whole genome shotgun (WGS) entry which is preliminary data.</text>
</comment>
<dbReference type="InterPro" id="IPR005134">
    <property type="entry name" value="UPF0114"/>
</dbReference>
<accession>A0A087M4Q0</accession>
<evidence type="ECO:0000256" key="6">
    <source>
        <dbReference type="ARBA" id="ARBA00023136"/>
    </source>
</evidence>
<sequence>MKRLEVFVESIILASRWLLVVFYIGLGLALALYAVSFGYKLWDFASHLIGMDETETILKILGLIDAALIASLVVMVIISGYENFVSRFDNEGDVHWLGQIDAGSLKIKVASTIVAISSIHLLQIFLNVPQYTNEQIFWYTVLHVTFILSALFLALIDKISKKGDKGKGPDL</sequence>
<dbReference type="Proteomes" id="UP000028981">
    <property type="component" value="Unassembled WGS sequence"/>
</dbReference>
<evidence type="ECO:0000313" key="8">
    <source>
        <dbReference type="EMBL" id="KFL31853.1"/>
    </source>
</evidence>
<comment type="similarity">
    <text evidence="2 7">Belongs to the UPF0114 family.</text>
</comment>
<dbReference type="OrthoDB" id="9783569at2"/>
<evidence type="ECO:0000256" key="4">
    <source>
        <dbReference type="ARBA" id="ARBA00022692"/>
    </source>
</evidence>